<dbReference type="RefSeq" id="WP_091407133.1">
    <property type="nucleotide sequence ID" value="NZ_FOAB01000002.1"/>
</dbReference>
<protein>
    <recommendedName>
        <fullName evidence="6">L-lysine 6-oxidase</fullName>
    </recommendedName>
</protein>
<gene>
    <name evidence="4" type="ORF">SAMN04487910_1511</name>
</gene>
<accession>A0A1H7L330</accession>
<feature type="domain" description="L-Lysine epsilon oxidase N-terminal" evidence="2">
    <location>
        <begin position="11"/>
        <end position="276"/>
    </location>
</feature>
<evidence type="ECO:0000259" key="3">
    <source>
        <dbReference type="Pfam" id="PF18417"/>
    </source>
</evidence>
<evidence type="ECO:0000259" key="2">
    <source>
        <dbReference type="Pfam" id="PF17990"/>
    </source>
</evidence>
<dbReference type="OrthoDB" id="336698at2"/>
<dbReference type="Pfam" id="PF18417">
    <property type="entry name" value="LodA_C"/>
    <property type="match status" value="1"/>
</dbReference>
<organism evidence="4 5">
    <name type="scientific">Aquimarina amphilecti</name>
    <dbReference type="NCBI Taxonomy" id="1038014"/>
    <lineage>
        <taxon>Bacteria</taxon>
        <taxon>Pseudomonadati</taxon>
        <taxon>Bacteroidota</taxon>
        <taxon>Flavobacteriia</taxon>
        <taxon>Flavobacteriales</taxon>
        <taxon>Flavobacteriaceae</taxon>
        <taxon>Aquimarina</taxon>
    </lineage>
</organism>
<dbReference type="AlphaFoldDB" id="A0A1H7L330"/>
<evidence type="ECO:0008006" key="6">
    <source>
        <dbReference type="Google" id="ProtNLM"/>
    </source>
</evidence>
<dbReference type="STRING" id="1038014.SAMN04487910_1511"/>
<reference evidence="5" key="1">
    <citation type="submission" date="2016-10" db="EMBL/GenBank/DDBJ databases">
        <authorList>
            <person name="Varghese N."/>
            <person name="Submissions S."/>
        </authorList>
    </citation>
    <scope>NUCLEOTIDE SEQUENCE [LARGE SCALE GENOMIC DNA]</scope>
    <source>
        <strain evidence="5">DSM 25232 / NCIMB 14723 / 92V</strain>
    </source>
</reference>
<dbReference type="Proteomes" id="UP000198521">
    <property type="component" value="Unassembled WGS sequence"/>
</dbReference>
<sequence>MDNTYTTFKIHPSIGIARLGNTDDDFYLTPEQPGTRPIACDEMGREQKDSKGNPIRVSSFKDDNDLSKIKKQAARFRIFAYTSEDDVEGKEIKVGGTYNFIYQTAVTAPRMVEGKVTDIDWTVHLANKKASWYEFQETDGQEGYAPNHPLRNPEVTQPDLRRQLIIDPGPLTVNLKNNKGAFAKFGSLSKKMDASKYKKVSYPQTFPPSDIQPNSIETLGNLLVNEQEKNIRLIVLGGNGNSGSTNTPVIESFVNNDGWFDDISDGPVTAKIEYTFTDITYDGDKEIKTKTSGTMDVQVPAWVVVGYPRYVPEMEDMITMDEKMYDLFVRKMAYDPQVFGVPPFTQENNSPKTPEEFDIWRNEAHYNPNYYPKFYKELWPQLRRPDDFKYTFVFDFFGGGDPHNRGTGGNLNYETLSIPPKNGEDPYYRLRQFVLGIMRRTDQLNDYEVEGNYNATSNKPRLMPMLSGNNPLSNTAPEKFLSMTETQLFFLKQWANGKFVNECDEWGESNKKCTNPWANPPVTGVGINRGVLSNVLGGAFCPGGELSWIVDNPAIYSEPYRIKHATYIVGGLSIPQPIASTDGSAAPNLAEGLEPGDLTKYIGIPWQADFHECTFQNINVTYEKWNNIYPESTGDPVEQQIAYNIPWWPAHRPIVVPESLNGSQVYWASGIPNNKAGDLQMVQAWKDLGFLIADGTGITRQFYQVERNNEALGDPVKPGDRVLGQSFGESNKENNKN</sequence>
<keyword evidence="5" id="KW-1185">Reference proteome</keyword>
<feature type="domain" description="L-lysine epsilon oxidase C-terminal" evidence="3">
    <location>
        <begin position="465"/>
        <end position="626"/>
    </location>
</feature>
<dbReference type="Pfam" id="PF17990">
    <property type="entry name" value="LodA_N"/>
    <property type="match status" value="1"/>
</dbReference>
<proteinExistence type="predicted"/>
<name>A0A1H7L330_AQUAM</name>
<feature type="region of interest" description="Disordered" evidence="1">
    <location>
        <begin position="711"/>
        <end position="737"/>
    </location>
</feature>
<evidence type="ECO:0000256" key="1">
    <source>
        <dbReference type="SAM" id="MobiDB-lite"/>
    </source>
</evidence>
<evidence type="ECO:0000313" key="5">
    <source>
        <dbReference type="Proteomes" id="UP000198521"/>
    </source>
</evidence>
<dbReference type="InterPro" id="IPR041168">
    <property type="entry name" value="LodA_N"/>
</dbReference>
<evidence type="ECO:0000313" key="4">
    <source>
        <dbReference type="EMBL" id="SEK93439.1"/>
    </source>
</evidence>
<dbReference type="EMBL" id="FOAB01000002">
    <property type="protein sequence ID" value="SEK93439.1"/>
    <property type="molecule type" value="Genomic_DNA"/>
</dbReference>
<dbReference type="InterPro" id="IPR041173">
    <property type="entry name" value="LodA_C"/>
</dbReference>